<evidence type="ECO:0000256" key="1">
    <source>
        <dbReference type="ARBA" id="ARBA00013258"/>
    </source>
</evidence>
<comment type="caution">
    <text evidence="6">The sequence shown here is derived from an EMBL/GenBank/DDBJ whole genome shotgun (WGS) entry which is preliminary data.</text>
</comment>
<dbReference type="SUPFAM" id="SSF52151">
    <property type="entry name" value="FabD/lysophospholipase-like"/>
    <property type="match status" value="1"/>
</dbReference>
<proteinExistence type="predicted"/>
<dbReference type="InterPro" id="IPR050858">
    <property type="entry name" value="Mal-CoA-ACP_Trans/PKS_FabD"/>
</dbReference>
<evidence type="ECO:0000313" key="6">
    <source>
        <dbReference type="EMBL" id="MCT2585122.1"/>
    </source>
</evidence>
<dbReference type="Proteomes" id="UP001156441">
    <property type="component" value="Unassembled WGS sequence"/>
</dbReference>
<accession>A0ABT2JB75</accession>
<protein>
    <recommendedName>
        <fullName evidence="1">[acyl-carrier-protein] S-malonyltransferase</fullName>
        <ecNumber evidence="1">2.3.1.39</ecNumber>
    </recommendedName>
</protein>
<keyword evidence="3" id="KW-0012">Acyltransferase</keyword>
<dbReference type="PANTHER" id="PTHR42681:SF1">
    <property type="entry name" value="MALONYL-COA-ACYL CARRIER PROTEIN TRANSACYLASE, MITOCHONDRIAL"/>
    <property type="match status" value="1"/>
</dbReference>
<dbReference type="Gene3D" id="3.40.366.10">
    <property type="entry name" value="Malonyl-Coenzyme A Acyl Carrier Protein, domain 2"/>
    <property type="match status" value="2"/>
</dbReference>
<evidence type="ECO:0000256" key="3">
    <source>
        <dbReference type="ARBA" id="ARBA00023315"/>
    </source>
</evidence>
<reference evidence="6 7" key="1">
    <citation type="submission" date="2021-02" db="EMBL/GenBank/DDBJ databases">
        <title>Actinophytocola xerophila sp. nov., isolated from soil of cotton cropping field.</title>
        <authorList>
            <person name="Huang R."/>
            <person name="Chen X."/>
            <person name="Ge X."/>
            <person name="Liu W."/>
        </authorList>
    </citation>
    <scope>NUCLEOTIDE SEQUENCE [LARGE SCALE GENOMIC DNA]</scope>
    <source>
        <strain evidence="6 7">S1-96</strain>
    </source>
</reference>
<dbReference type="EMBL" id="JAFFZE010000014">
    <property type="protein sequence ID" value="MCT2585122.1"/>
    <property type="molecule type" value="Genomic_DNA"/>
</dbReference>
<keyword evidence="7" id="KW-1185">Reference proteome</keyword>
<dbReference type="InterPro" id="IPR049416">
    <property type="entry name" value="VinK-like_small"/>
</dbReference>
<dbReference type="InterPro" id="IPR001227">
    <property type="entry name" value="Ac_transferase_dom_sf"/>
</dbReference>
<keyword evidence="2" id="KW-0808">Transferase</keyword>
<dbReference type="Pfam" id="PF21124">
    <property type="entry name" value="VinK_C"/>
    <property type="match status" value="1"/>
</dbReference>
<dbReference type="RefSeq" id="WP_260192594.1">
    <property type="nucleotide sequence ID" value="NZ_JAFFZE010000014.1"/>
</dbReference>
<evidence type="ECO:0000256" key="2">
    <source>
        <dbReference type="ARBA" id="ARBA00022679"/>
    </source>
</evidence>
<gene>
    <name evidence="6" type="ORF">JT362_18565</name>
</gene>
<feature type="domain" description="Malonyl-CoA-[acyl-carrier-protein] transacylase small" evidence="5">
    <location>
        <begin position="135"/>
        <end position="196"/>
    </location>
</feature>
<dbReference type="EC" id="2.3.1.39" evidence="1"/>
<evidence type="ECO:0000256" key="4">
    <source>
        <dbReference type="ARBA" id="ARBA00048462"/>
    </source>
</evidence>
<evidence type="ECO:0000313" key="7">
    <source>
        <dbReference type="Proteomes" id="UP001156441"/>
    </source>
</evidence>
<comment type="catalytic activity">
    <reaction evidence="4">
        <text>holo-[ACP] + malonyl-CoA = malonyl-[ACP] + CoA</text>
        <dbReference type="Rhea" id="RHEA:41792"/>
        <dbReference type="Rhea" id="RHEA-COMP:9623"/>
        <dbReference type="Rhea" id="RHEA-COMP:9685"/>
        <dbReference type="ChEBI" id="CHEBI:57287"/>
        <dbReference type="ChEBI" id="CHEBI:57384"/>
        <dbReference type="ChEBI" id="CHEBI:64479"/>
        <dbReference type="ChEBI" id="CHEBI:78449"/>
        <dbReference type="EC" id="2.3.1.39"/>
    </reaction>
</comment>
<dbReference type="PANTHER" id="PTHR42681">
    <property type="entry name" value="MALONYL-COA-ACYL CARRIER PROTEIN TRANSACYLASE, MITOCHONDRIAL"/>
    <property type="match status" value="1"/>
</dbReference>
<name>A0ABT2JB75_9PSEU</name>
<dbReference type="InterPro" id="IPR016035">
    <property type="entry name" value="Acyl_Trfase/lysoPLipase"/>
</dbReference>
<evidence type="ECO:0000259" key="5">
    <source>
        <dbReference type="Pfam" id="PF21124"/>
    </source>
</evidence>
<sequence>MNERTGTAVVFPGMGPTAFADVGRFMLTNAHARELTSVADDVLGYSLLDRFRAGGDYSEAAQVAFLVNCLALARWAEDEYGVTPDFCVGPSFGEKPLVGHVGALPVPDTIRLTARLARCLEEYFATEHQDVVTHSFVRTPEPVLRELLAELDARGEWYDISCYVDDDFYMVSLREGSLDRLTTRLRAAGGMSLYTMRPPMHSAAFGPLRDRIAAEVLDGLAFADPRVPVVADQDGSLVTTGAGVATMLLDSVVRPLRWPDVVASLVERGVGTVYVCGPDRLFGRVPATTRHVEVVAVNPRSAMRPRRHAQLG</sequence>
<organism evidence="6 7">
    <name type="scientific">Actinophytocola gossypii</name>
    <dbReference type="NCBI Taxonomy" id="2812003"/>
    <lineage>
        <taxon>Bacteria</taxon>
        <taxon>Bacillati</taxon>
        <taxon>Actinomycetota</taxon>
        <taxon>Actinomycetes</taxon>
        <taxon>Pseudonocardiales</taxon>
        <taxon>Pseudonocardiaceae</taxon>
    </lineage>
</organism>